<dbReference type="GO" id="GO:0008250">
    <property type="term" value="C:oligosaccharyltransferase complex"/>
    <property type="evidence" value="ECO:0007669"/>
    <property type="project" value="UniProtKB-UniRule"/>
</dbReference>
<protein>
    <recommendedName>
        <fullName evidence="10">Dolichyl-diphosphooligosaccharide--protein glycosyltransferase subunit 1</fullName>
    </recommendedName>
</protein>
<dbReference type="Pfam" id="PF04597">
    <property type="entry name" value="Ribophorin_I"/>
    <property type="match status" value="1"/>
</dbReference>
<feature type="transmembrane region" description="Helical" evidence="10">
    <location>
        <begin position="449"/>
        <end position="466"/>
    </location>
</feature>
<keyword evidence="11" id="KW-0808">Transferase</keyword>
<evidence type="ECO:0000256" key="6">
    <source>
        <dbReference type="ARBA" id="ARBA00022729"/>
    </source>
</evidence>
<keyword evidence="6 10" id="KW-0732">Signal</keyword>
<dbReference type="PANTHER" id="PTHR21049">
    <property type="entry name" value="RIBOPHORIN I"/>
    <property type="match status" value="1"/>
</dbReference>
<evidence type="ECO:0000256" key="2">
    <source>
        <dbReference type="ARBA" id="ARBA00004115"/>
    </source>
</evidence>
<evidence type="ECO:0000256" key="3">
    <source>
        <dbReference type="ARBA" id="ARBA00004922"/>
    </source>
</evidence>
<evidence type="ECO:0000256" key="7">
    <source>
        <dbReference type="ARBA" id="ARBA00022824"/>
    </source>
</evidence>
<name>A0A8H7BQ43_9FUNG</name>
<keyword evidence="7 10" id="KW-0256">Endoplasmic reticulum</keyword>
<dbReference type="EMBL" id="JABAYA010000110">
    <property type="protein sequence ID" value="KAF7724821.1"/>
    <property type="molecule type" value="Genomic_DNA"/>
</dbReference>
<comment type="pathway">
    <text evidence="3 10">Protein modification; protein glycosylation.</text>
</comment>
<sequence>MQRALLRVWLSVLFALCCVSAVLASSLVTKEPVSVPPTLKNVKALRVLDIRSSIIHEDIGIRAKNIDDKPVDNYYFTVPAPIVEHIASMKAFLRQEPQTSLVITPVGLDLQKQVHQYKVKLDKPLQPNEDIRFGIKLSYTHLLKPLPAKIPQVARQHLFFAGNVYLFSPYFTEEMKTTLMLPNSNIVSYTGGQGIVTKTNNKIVYGPFRDIPAESSEALTCHFEYLKPVLSVKDLRRELEVSHWGGNLAVEEHYELHHDGAELEEPFSRVRFQLSRMVHSQTNVLQELKLRLPFEARDVYYRDEIGNVSTSHFRNEKDSSVLEIKPRYPLFGGWNYTWYHGYNVDLPQFVHYSKKTGKYILNVKFVENTNDMALDKVQLRVVLPEGATNIEIDAPFEFDSIKHGKHFTNFDSTGRYLLVLEKSNVIHEHEQFVQIMYEYPTIRLLQKPLVASAALLSLFLLSIIISKMTFSIGTKELGVALVESRPDKILE</sequence>
<dbReference type="AlphaFoldDB" id="A0A8H7BQ43"/>
<accession>A0A8H7BQ43</accession>
<keyword evidence="8 10" id="KW-1133">Transmembrane helix</keyword>
<feature type="chain" id="PRO_5034923624" description="Dolichyl-diphosphooligosaccharide--protein glycosyltransferase subunit 1" evidence="10">
    <location>
        <begin position="25"/>
        <end position="491"/>
    </location>
</feature>
<comment type="subcellular location">
    <subcellularLocation>
        <location evidence="2 10">Endoplasmic reticulum membrane</location>
        <topology evidence="2 10">Single-pass type I membrane protein</topology>
    </subcellularLocation>
</comment>
<keyword evidence="12" id="KW-1185">Reference proteome</keyword>
<gene>
    <name evidence="11" type="primary">OST1</name>
    <name evidence="11" type="ORF">EC973_000706</name>
</gene>
<dbReference type="Proteomes" id="UP000605846">
    <property type="component" value="Unassembled WGS sequence"/>
</dbReference>
<dbReference type="InterPro" id="IPR007676">
    <property type="entry name" value="Ribophorin_I"/>
</dbReference>
<comment type="function">
    <text evidence="1 10">Subunit of the oligosaccharyl transferase (OST) complex that catalyzes the initial transfer of a defined glycan (Glc(3)Man(9)GlcNAc(2) in eukaryotes) from the lipid carrier dolichol-pyrophosphate to an asparagine residue within an Asn-X-Ser/Thr consensus motif in nascent polypeptide chains, the first step in protein N-glycosylation. N-glycosylation occurs cotranslationally and the complex associates with the Sec61 complex at the channel-forming translocon complex that mediates protein translocation across the endoplasmic reticulum (ER). All subunits are required for a maximal enzyme activity.</text>
</comment>
<dbReference type="PANTHER" id="PTHR21049:SF0">
    <property type="entry name" value="DOLICHYL-DIPHOSPHOOLIGOSACCHARIDE--PROTEIN GLYCOSYLTRANSFERASE SUBUNIT 1"/>
    <property type="match status" value="1"/>
</dbReference>
<evidence type="ECO:0000313" key="11">
    <source>
        <dbReference type="EMBL" id="KAF7724821.1"/>
    </source>
</evidence>
<keyword evidence="5 10" id="KW-0812">Transmembrane</keyword>
<comment type="caution">
    <text evidence="11">The sequence shown here is derived from an EMBL/GenBank/DDBJ whole genome shotgun (WGS) entry which is preliminary data.</text>
</comment>
<evidence type="ECO:0000313" key="12">
    <source>
        <dbReference type="Proteomes" id="UP000605846"/>
    </source>
</evidence>
<comment type="similarity">
    <text evidence="4 10">Belongs to the OST1 family.</text>
</comment>
<dbReference type="OrthoDB" id="310030at2759"/>
<evidence type="ECO:0000256" key="9">
    <source>
        <dbReference type="ARBA" id="ARBA00023136"/>
    </source>
</evidence>
<feature type="signal peptide" evidence="10">
    <location>
        <begin position="1"/>
        <end position="24"/>
    </location>
</feature>
<dbReference type="GO" id="GO:0018279">
    <property type="term" value="P:protein N-linked glycosylation via asparagine"/>
    <property type="evidence" value="ECO:0007669"/>
    <property type="project" value="TreeGrafter"/>
</dbReference>
<organism evidence="11 12">
    <name type="scientific">Apophysomyces ossiformis</name>
    <dbReference type="NCBI Taxonomy" id="679940"/>
    <lineage>
        <taxon>Eukaryota</taxon>
        <taxon>Fungi</taxon>
        <taxon>Fungi incertae sedis</taxon>
        <taxon>Mucoromycota</taxon>
        <taxon>Mucoromycotina</taxon>
        <taxon>Mucoromycetes</taxon>
        <taxon>Mucorales</taxon>
        <taxon>Mucorineae</taxon>
        <taxon>Mucoraceae</taxon>
        <taxon>Apophysomyces</taxon>
    </lineage>
</organism>
<evidence type="ECO:0000256" key="8">
    <source>
        <dbReference type="ARBA" id="ARBA00022989"/>
    </source>
</evidence>
<keyword evidence="9 10" id="KW-0472">Membrane</keyword>
<evidence type="ECO:0000256" key="5">
    <source>
        <dbReference type="ARBA" id="ARBA00022692"/>
    </source>
</evidence>
<comment type="subunit">
    <text evidence="10">Component of the oligosaccharyltransferase (OST) complex.</text>
</comment>
<evidence type="ECO:0000256" key="1">
    <source>
        <dbReference type="ARBA" id="ARBA00002791"/>
    </source>
</evidence>
<dbReference type="GO" id="GO:0016740">
    <property type="term" value="F:transferase activity"/>
    <property type="evidence" value="ECO:0007669"/>
    <property type="project" value="UniProtKB-KW"/>
</dbReference>
<dbReference type="UniPathway" id="UPA00378"/>
<evidence type="ECO:0000256" key="4">
    <source>
        <dbReference type="ARBA" id="ARBA00008905"/>
    </source>
</evidence>
<evidence type="ECO:0000256" key="10">
    <source>
        <dbReference type="RuleBase" id="RU361143"/>
    </source>
</evidence>
<reference evidence="11" key="1">
    <citation type="submission" date="2020-01" db="EMBL/GenBank/DDBJ databases">
        <title>Genome Sequencing of Three Apophysomyces-Like Fungal Strains Confirms a Novel Fungal Genus in the Mucoromycota with divergent Burkholderia-like Endosymbiotic Bacteria.</title>
        <authorList>
            <person name="Stajich J.E."/>
            <person name="Macias A.M."/>
            <person name="Carter-House D."/>
            <person name="Lovett B."/>
            <person name="Kasson L.R."/>
            <person name="Berry K."/>
            <person name="Grigoriev I."/>
            <person name="Chang Y."/>
            <person name="Spatafora J."/>
            <person name="Kasson M.T."/>
        </authorList>
    </citation>
    <scope>NUCLEOTIDE SEQUENCE</scope>
    <source>
        <strain evidence="11">NRRL A-21654</strain>
    </source>
</reference>
<proteinExistence type="inferred from homology"/>